<sequence length="146" mass="15647">MGAGSTEVEAIVGRLGLTQGDIVGEMGYDEDVDHDLRDAVADFTGEELIDLDDQSIDQVVDAGLLWWRDADGDLTDALVDSLTLLADDGAILLISPKTGRDGYVESSDISEAAQTAGMSQTTSVGGTQDWMITRLSRPRAPRQPRH</sequence>
<dbReference type="InterPro" id="IPR021412">
    <property type="entry name" value="DUF3052"/>
</dbReference>
<accession>A0AAU8DU00</accession>
<dbReference type="AlphaFoldDB" id="A0AAU8DU00"/>
<name>A0AAU8DU00_9ACTN</name>
<organism evidence="1">
    <name type="scientific">Nakamurella sp. A5-74</name>
    <dbReference type="NCBI Taxonomy" id="3158264"/>
    <lineage>
        <taxon>Bacteria</taxon>
        <taxon>Bacillati</taxon>
        <taxon>Actinomycetota</taxon>
        <taxon>Actinomycetes</taxon>
        <taxon>Nakamurellales</taxon>
        <taxon>Nakamurellaceae</taxon>
        <taxon>Nakamurella</taxon>
    </lineage>
</organism>
<protein>
    <submittedName>
        <fullName evidence="1">DUF3052 domain-containing protein</fullName>
    </submittedName>
</protein>
<dbReference type="Pfam" id="PF11253">
    <property type="entry name" value="DUF3052"/>
    <property type="match status" value="1"/>
</dbReference>
<evidence type="ECO:0000313" key="1">
    <source>
        <dbReference type="EMBL" id="XCG65514.1"/>
    </source>
</evidence>
<proteinExistence type="predicted"/>
<reference evidence="1" key="1">
    <citation type="submission" date="2024-05" db="EMBL/GenBank/DDBJ databases">
        <authorList>
            <person name="Cai S.Y."/>
            <person name="Jin L.M."/>
            <person name="Li H.R."/>
        </authorList>
    </citation>
    <scope>NUCLEOTIDE SEQUENCE</scope>
    <source>
        <strain evidence="1">A5-74</strain>
    </source>
</reference>
<dbReference type="RefSeq" id="WP_353651119.1">
    <property type="nucleotide sequence ID" value="NZ_CP159218.1"/>
</dbReference>
<gene>
    <name evidence="1" type="ORF">ABLG96_09660</name>
</gene>
<dbReference type="EMBL" id="CP159218">
    <property type="protein sequence ID" value="XCG65514.1"/>
    <property type="molecule type" value="Genomic_DNA"/>
</dbReference>